<dbReference type="OrthoDB" id="9773014at2"/>
<dbReference type="NCBIfam" id="TIGR02226">
    <property type="entry name" value="two_anch"/>
    <property type="match status" value="1"/>
</dbReference>
<feature type="domain" description="Aerotolerance regulator N-terminal" evidence="2">
    <location>
        <begin position="7"/>
        <end position="81"/>
    </location>
</feature>
<evidence type="ECO:0000313" key="5">
    <source>
        <dbReference type="Proteomes" id="UP000197065"/>
    </source>
</evidence>
<evidence type="ECO:0000259" key="2">
    <source>
        <dbReference type="Pfam" id="PF07584"/>
    </source>
</evidence>
<feature type="transmembrane region" description="Helical" evidence="1">
    <location>
        <begin position="61"/>
        <end position="83"/>
    </location>
</feature>
<keyword evidence="5" id="KW-1185">Reference proteome</keyword>
<accession>A0A212R0A5</accession>
<keyword evidence="1" id="KW-1133">Transmembrane helix</keyword>
<feature type="domain" description="DUF4159" evidence="3">
    <location>
        <begin position="690"/>
        <end position="898"/>
    </location>
</feature>
<dbReference type="PANTHER" id="PTHR37464">
    <property type="entry name" value="BLL2463 PROTEIN"/>
    <property type="match status" value="1"/>
</dbReference>
<reference evidence="4 5" key="1">
    <citation type="submission" date="2017-06" db="EMBL/GenBank/DDBJ databases">
        <authorList>
            <person name="Kim H.J."/>
            <person name="Triplett B.A."/>
        </authorList>
    </citation>
    <scope>NUCLEOTIDE SEQUENCE [LARGE SCALE GENOMIC DNA]</scope>
    <source>
        <strain evidence="4 5">B29T1</strain>
    </source>
</reference>
<sequence>MLSLGVIAFAHVWVLLALLALPVIWLLLRATPPSPKQQSFPALRLLLRLDNEEETPARTPWWLLLLRLAVALLIVLAIANPIINPTAELNGNGPLLLVVDDGFVTAADWPARKEQIKRFATQAQREGREVMVLRTAPDPQGNVRLESLPVDRLLEEIDGWMPQPWAVDRAAAVTALADLKAPVTSVWIGDAIATSRASEKDAANLAHRISALGPARFLGDSAAMPPLLYPPDSSSSDLKVVAKRPLPGPADERQIRAIGPDGEVLAHAALHFAEGDKLGSAIFDLPVDLKNRIAQLELQPRLNAGGVVLLDERWRRRTVGIVGNANDTADQPLLSEDYFLERAFKPFAAVRTASIEELTSAPLSLIVLPDTGQLADEPLQKLSKFVDDGGVVLRFAGPRFAAGHDNFVPVALRGGDRQLGGALSWSQPLAITQFNPQGPFAGLIPNPEATVNRQVLAEPGPNLAAASFASLSDGTPLITGKRMGKGWLLLVHTTANTSWTSLPLSGLFVDILRRTLVLAPGAGGMPTGSLHPSAVLDGFGNLRPSPAGLAPISSADFPKAIAGPQHPPGLYAPTSVDASEDQIARSALNVQTGAVDYIALQPELLGGPLETFSLPSEFGLGPWLLLLAFLLGLADMVIGLALRGLGLRLGRATALGIAACVLLLGSQSTSFAQSDNQPPSKAMKATLETQLAYVLTGNQSVDDMSRAGLEGLGQVLGMRTSIEPADPAAIDLATDDLAVYPFIYWPMPPSFPDLNDAERQRIEAYLRQGGMILFDTQDAGDLLPGQNGGGPGEQRLAQVLRGLDIPPLMQVPPDHVLTRSFYLLQDFPGRWTGQPVWVDQVPTSLNDGVSSVIIGANDWAGAWAVDEFGNSLLPVVPGGEEQREMARRFGVNAVMYALTGNYKTDQVHVPALLERLGQ</sequence>
<dbReference type="Gene3D" id="3.40.50.880">
    <property type="match status" value="1"/>
</dbReference>
<proteinExistence type="predicted"/>
<protein>
    <submittedName>
        <fullName evidence="4">N-terminal double-transmembrane domain-containing protein</fullName>
    </submittedName>
</protein>
<name>A0A212R0A5_9PROT</name>
<evidence type="ECO:0000259" key="3">
    <source>
        <dbReference type="Pfam" id="PF13709"/>
    </source>
</evidence>
<dbReference type="Pfam" id="PF13709">
    <property type="entry name" value="DUF4159"/>
    <property type="match status" value="1"/>
</dbReference>
<dbReference type="InterPro" id="IPR024163">
    <property type="entry name" value="Aerotolerance_reg_N"/>
</dbReference>
<feature type="transmembrane region" description="Helical" evidence="1">
    <location>
        <begin position="620"/>
        <end position="642"/>
    </location>
</feature>
<dbReference type="InterPro" id="IPR025297">
    <property type="entry name" value="DUF4159"/>
</dbReference>
<evidence type="ECO:0000256" key="1">
    <source>
        <dbReference type="SAM" id="Phobius"/>
    </source>
</evidence>
<dbReference type="SUPFAM" id="SSF52317">
    <property type="entry name" value="Class I glutamine amidotransferase-like"/>
    <property type="match status" value="1"/>
</dbReference>
<dbReference type="InterPro" id="IPR011933">
    <property type="entry name" value="Double_TM_dom"/>
</dbReference>
<dbReference type="PANTHER" id="PTHR37464:SF1">
    <property type="entry name" value="BLL2463 PROTEIN"/>
    <property type="match status" value="1"/>
</dbReference>
<dbReference type="CDD" id="cd03143">
    <property type="entry name" value="A4_beta-galactosidase_middle_domain"/>
    <property type="match status" value="1"/>
</dbReference>
<feature type="transmembrane region" description="Helical" evidence="1">
    <location>
        <begin position="649"/>
        <end position="666"/>
    </location>
</feature>
<dbReference type="Pfam" id="PF07584">
    <property type="entry name" value="BatA"/>
    <property type="match status" value="1"/>
</dbReference>
<gene>
    <name evidence="4" type="ORF">SAMN07250955_104263</name>
</gene>
<dbReference type="EMBL" id="FYEH01000004">
    <property type="protein sequence ID" value="SNB65428.1"/>
    <property type="molecule type" value="Genomic_DNA"/>
</dbReference>
<organism evidence="4 5">
    <name type="scientific">Arboricoccus pini</name>
    <dbReference type="NCBI Taxonomy" id="1963835"/>
    <lineage>
        <taxon>Bacteria</taxon>
        <taxon>Pseudomonadati</taxon>
        <taxon>Pseudomonadota</taxon>
        <taxon>Alphaproteobacteria</taxon>
        <taxon>Geminicoccales</taxon>
        <taxon>Geminicoccaceae</taxon>
        <taxon>Arboricoccus</taxon>
    </lineage>
</organism>
<evidence type="ECO:0000313" key="4">
    <source>
        <dbReference type="EMBL" id="SNB65428.1"/>
    </source>
</evidence>
<dbReference type="AlphaFoldDB" id="A0A212R0A5"/>
<dbReference type="InterPro" id="IPR029062">
    <property type="entry name" value="Class_I_gatase-like"/>
</dbReference>
<dbReference type="Gene3D" id="3.40.50.12140">
    <property type="entry name" value="Domain of unknown function DUF4159"/>
    <property type="match status" value="1"/>
</dbReference>
<feature type="transmembrane region" description="Helical" evidence="1">
    <location>
        <begin position="6"/>
        <end position="28"/>
    </location>
</feature>
<keyword evidence="1 4" id="KW-0812">Transmembrane</keyword>
<keyword evidence="1" id="KW-0472">Membrane</keyword>
<dbReference type="RefSeq" id="WP_088560835.1">
    <property type="nucleotide sequence ID" value="NZ_FYEH01000004.1"/>
</dbReference>
<dbReference type="Proteomes" id="UP000197065">
    <property type="component" value="Unassembled WGS sequence"/>
</dbReference>